<dbReference type="Proteomes" id="UP001217754">
    <property type="component" value="Chromosome 1"/>
</dbReference>
<dbReference type="Gene3D" id="3.30.70.1170">
    <property type="entry name" value="Sun protein, domain 3"/>
    <property type="match status" value="1"/>
</dbReference>
<dbReference type="Pfam" id="PF21148">
    <property type="entry name" value="NSUN5_fdxn-like"/>
    <property type="match status" value="1"/>
</dbReference>
<dbReference type="GO" id="GO:0008173">
    <property type="term" value="F:RNA methyltransferase activity"/>
    <property type="evidence" value="ECO:0007669"/>
    <property type="project" value="InterPro"/>
</dbReference>
<accession>A0AAF0F350</accession>
<name>A0AAF0F350_9BASI</name>
<dbReference type="InterPro" id="IPR049561">
    <property type="entry name" value="NSUN5_7_fdxn-like"/>
</dbReference>
<evidence type="ECO:0000313" key="4">
    <source>
        <dbReference type="EMBL" id="WFD37537.1"/>
    </source>
</evidence>
<feature type="domain" description="SAM-dependent methyltransferase RsmB-F/NOP2-type catalytic core" evidence="1">
    <location>
        <begin position="258"/>
        <end position="427"/>
    </location>
</feature>
<keyword evidence="4" id="KW-0808">Transferase</keyword>
<dbReference type="GO" id="GO:0005730">
    <property type="term" value="C:nucleolus"/>
    <property type="evidence" value="ECO:0007669"/>
    <property type="project" value="TreeGrafter"/>
</dbReference>
<evidence type="ECO:0000259" key="2">
    <source>
        <dbReference type="Pfam" id="PF21148"/>
    </source>
</evidence>
<keyword evidence="4" id="KW-0489">Methyltransferase</keyword>
<feature type="domain" description="NSUN5/RCM1 N-terminal" evidence="3">
    <location>
        <begin position="43"/>
        <end position="150"/>
    </location>
</feature>
<dbReference type="AlphaFoldDB" id="A0AAF0F350"/>
<evidence type="ECO:0000313" key="5">
    <source>
        <dbReference type="Proteomes" id="UP001217754"/>
    </source>
</evidence>
<dbReference type="EC" id="2.1.1.311" evidence="4"/>
<proteinExistence type="predicted"/>
<dbReference type="Pfam" id="PF21153">
    <property type="entry name" value="NSUN5_N"/>
    <property type="match status" value="1"/>
</dbReference>
<protein>
    <submittedName>
        <fullName evidence="4">25S rRNA (Cytosine(2278)-C(5))-methyltransferase</fullName>
        <ecNumber evidence="4">2.1.1.311</ecNumber>
    </submittedName>
</protein>
<dbReference type="RefSeq" id="XP_060120434.1">
    <property type="nucleotide sequence ID" value="XM_060264451.1"/>
</dbReference>
<gene>
    <name evidence="4" type="ORF">MJAP1_000481</name>
</gene>
<organism evidence="4 5">
    <name type="scientific">Malassezia japonica</name>
    <dbReference type="NCBI Taxonomy" id="223818"/>
    <lineage>
        <taxon>Eukaryota</taxon>
        <taxon>Fungi</taxon>
        <taxon>Dikarya</taxon>
        <taxon>Basidiomycota</taxon>
        <taxon>Ustilaginomycotina</taxon>
        <taxon>Malasseziomycetes</taxon>
        <taxon>Malasseziales</taxon>
        <taxon>Malasseziaceae</taxon>
        <taxon>Malassezia</taxon>
    </lineage>
</organism>
<keyword evidence="5" id="KW-1185">Reference proteome</keyword>
<dbReference type="InterPro" id="IPR029063">
    <property type="entry name" value="SAM-dependent_MTases_sf"/>
</dbReference>
<dbReference type="GeneID" id="85224130"/>
<dbReference type="InterPro" id="IPR048889">
    <property type="entry name" value="NSUN5_RCM1_N"/>
</dbReference>
<dbReference type="PANTHER" id="PTHR22807:SF4">
    <property type="entry name" value="28S RRNA (CYTOSINE-C(5))-METHYLTRANSFERASE"/>
    <property type="match status" value="1"/>
</dbReference>
<dbReference type="PANTHER" id="PTHR22807">
    <property type="entry name" value="NOP2 YEAST -RELATED NOL1/NOP2/FMU SUN DOMAIN-CONTAINING"/>
    <property type="match status" value="1"/>
</dbReference>
<dbReference type="EMBL" id="CP119958">
    <property type="protein sequence ID" value="WFD37537.1"/>
    <property type="molecule type" value="Genomic_DNA"/>
</dbReference>
<dbReference type="SUPFAM" id="SSF53335">
    <property type="entry name" value="S-adenosyl-L-methionine-dependent methyltransferases"/>
    <property type="match status" value="1"/>
</dbReference>
<dbReference type="GO" id="GO:0070475">
    <property type="term" value="P:rRNA base methylation"/>
    <property type="evidence" value="ECO:0007669"/>
    <property type="project" value="TreeGrafter"/>
</dbReference>
<dbReference type="PRINTS" id="PR02008">
    <property type="entry name" value="RCMTFAMILY"/>
</dbReference>
<dbReference type="Gene3D" id="3.40.50.150">
    <property type="entry name" value="Vaccinia Virus protein VP39"/>
    <property type="match status" value="1"/>
</dbReference>
<dbReference type="Pfam" id="PF01189">
    <property type="entry name" value="Methyltr_RsmB-F"/>
    <property type="match status" value="1"/>
</dbReference>
<dbReference type="InterPro" id="IPR049560">
    <property type="entry name" value="MeTrfase_RsmB-F_NOP2_cat"/>
</dbReference>
<dbReference type="InterPro" id="IPR023267">
    <property type="entry name" value="RCMT"/>
</dbReference>
<reference evidence="4" key="1">
    <citation type="submission" date="2023-03" db="EMBL/GenBank/DDBJ databases">
        <title>Mating type loci evolution in Malassezia.</title>
        <authorList>
            <person name="Coelho M.A."/>
        </authorList>
    </citation>
    <scope>NUCLEOTIDE SEQUENCE</scope>
    <source>
        <strain evidence="4">CBS 9431</strain>
    </source>
</reference>
<sequence>MAEFYVRAGRALQDILAKRGSIKAITAQADDRKEDARAAGNAKRILALVVNTLSFRATLQPILTKVDVVGREKWFGSASPLNRTKGALSPPAPTLASCILLVLTHDLLFASRGIQAAKAWPPRVALEKYKSQLHAELVRVQLRMGKSRPEELRSGAEERRIAGRIPRWCRVNTLKTSAEDAVAHLEEQGWSLLEGDTIYKDTQFLRSKHVENVLAFHPHATSRLMKTELFRNGALILQDLASCFPAAVLDPLHDGPKDTTAMDATSAPGNKTSHLSALMQGRGKLTALERAPNRYATLVRLLGRAGCLAREHGNVHPKKTDFLSLDPAEHDAVQYMLLDPSCSGSGIVNRLDYLSGNDDEQDNLEDVDPAEKGQALAARLANLAGLQTNMIRHAMTFPGLTRFTYSTCSIHEEENEAVVQKVLESDEAKAGRWRLVPRDRVLPSWPERGRPDACGGDEAMAAAMVRCTPGGLIDLPEGTVHANATNGFFVCCFEREPKRTASEDGTQKKKKKKRK</sequence>
<evidence type="ECO:0000259" key="1">
    <source>
        <dbReference type="Pfam" id="PF01189"/>
    </source>
</evidence>
<evidence type="ECO:0000259" key="3">
    <source>
        <dbReference type="Pfam" id="PF21153"/>
    </source>
</evidence>
<feature type="domain" description="NOL1/NOP2/NSUN 5/7 ferredoxin-like" evidence="2">
    <location>
        <begin position="165"/>
        <end position="238"/>
    </location>
</feature>